<protein>
    <submittedName>
        <fullName evidence="2">Uncharacterized protein</fullName>
    </submittedName>
</protein>
<reference evidence="2" key="1">
    <citation type="journal article" date="2021" name="New Phytol.">
        <title>Evolutionary innovations through gain and loss of genes in the ectomycorrhizal Boletales.</title>
        <authorList>
            <person name="Wu G."/>
            <person name="Miyauchi S."/>
            <person name="Morin E."/>
            <person name="Kuo A."/>
            <person name="Drula E."/>
            <person name="Varga T."/>
            <person name="Kohler A."/>
            <person name="Feng B."/>
            <person name="Cao Y."/>
            <person name="Lipzen A."/>
            <person name="Daum C."/>
            <person name="Hundley H."/>
            <person name="Pangilinan J."/>
            <person name="Johnson J."/>
            <person name="Barry K."/>
            <person name="LaButti K."/>
            <person name="Ng V."/>
            <person name="Ahrendt S."/>
            <person name="Min B."/>
            <person name="Choi I.G."/>
            <person name="Park H."/>
            <person name="Plett J.M."/>
            <person name="Magnuson J."/>
            <person name="Spatafora J.W."/>
            <person name="Nagy L.G."/>
            <person name="Henrissat B."/>
            <person name="Grigoriev I.V."/>
            <person name="Yang Z.L."/>
            <person name="Xu J."/>
            <person name="Martin F.M."/>
        </authorList>
    </citation>
    <scope>NUCLEOTIDE SEQUENCE</scope>
    <source>
        <strain evidence="2">KKN 215</strain>
    </source>
</reference>
<comment type="caution">
    <text evidence="2">The sequence shown here is derived from an EMBL/GenBank/DDBJ whole genome shotgun (WGS) entry which is preliminary data.</text>
</comment>
<evidence type="ECO:0000313" key="3">
    <source>
        <dbReference type="Proteomes" id="UP000813824"/>
    </source>
</evidence>
<dbReference type="EMBL" id="JAEVFJ010000025">
    <property type="protein sequence ID" value="KAH8094736.1"/>
    <property type="molecule type" value="Genomic_DNA"/>
</dbReference>
<evidence type="ECO:0000256" key="1">
    <source>
        <dbReference type="SAM" id="MobiDB-lite"/>
    </source>
</evidence>
<evidence type="ECO:0000313" key="2">
    <source>
        <dbReference type="EMBL" id="KAH8094736.1"/>
    </source>
</evidence>
<feature type="region of interest" description="Disordered" evidence="1">
    <location>
        <begin position="25"/>
        <end position="57"/>
    </location>
</feature>
<dbReference type="AlphaFoldDB" id="A0A8K0UJP5"/>
<sequence length="81" mass="8979">MCSFVARLGSAVTIVSLGCTTSSYPQSRTAPVIKDHPLPRRQFPMPSTRQHSYDETHDATSGCADVWHSRLHRLATNNTSH</sequence>
<gene>
    <name evidence="2" type="ORF">BXZ70DRAFT_356457</name>
</gene>
<proteinExistence type="predicted"/>
<accession>A0A8K0UJP5</accession>
<dbReference type="PROSITE" id="PS51257">
    <property type="entry name" value="PROKAR_LIPOPROTEIN"/>
    <property type="match status" value="1"/>
</dbReference>
<name>A0A8K0UJP5_9AGAR</name>
<dbReference type="Proteomes" id="UP000813824">
    <property type="component" value="Unassembled WGS sequence"/>
</dbReference>
<keyword evidence="3" id="KW-1185">Reference proteome</keyword>
<organism evidence="2 3">
    <name type="scientific">Cristinia sonorae</name>
    <dbReference type="NCBI Taxonomy" id="1940300"/>
    <lineage>
        <taxon>Eukaryota</taxon>
        <taxon>Fungi</taxon>
        <taxon>Dikarya</taxon>
        <taxon>Basidiomycota</taxon>
        <taxon>Agaricomycotina</taxon>
        <taxon>Agaricomycetes</taxon>
        <taxon>Agaricomycetidae</taxon>
        <taxon>Agaricales</taxon>
        <taxon>Pleurotineae</taxon>
        <taxon>Stephanosporaceae</taxon>
        <taxon>Cristinia</taxon>
    </lineage>
</organism>